<proteinExistence type="predicted"/>
<reference evidence="2 3" key="1">
    <citation type="journal article" date="2021" name="MBio">
        <title>A New Model Trypanosomatid, Novymonas esmeraldas: Genomic Perception of Its 'Candidatus Pandoraea novymonadis' Endosymbiont.</title>
        <authorList>
            <person name="Zakharova A."/>
            <person name="Saura A."/>
            <person name="Butenko A."/>
            <person name="Podesvova L."/>
            <person name="Warmusova S."/>
            <person name="Kostygov A.Y."/>
            <person name="Nenarokova A."/>
            <person name="Lukes J."/>
            <person name="Opperdoes F.R."/>
            <person name="Yurchenko V."/>
        </authorList>
    </citation>
    <scope>NUCLEOTIDE SEQUENCE [LARGE SCALE GENOMIC DNA]</scope>
    <source>
        <strain evidence="2 3">E262AT.01</strain>
    </source>
</reference>
<evidence type="ECO:0000313" key="3">
    <source>
        <dbReference type="Proteomes" id="UP001430356"/>
    </source>
</evidence>
<protein>
    <submittedName>
        <fullName evidence="2">Uncharacterized protein</fullName>
    </submittedName>
</protein>
<dbReference type="EMBL" id="JAECZO010000006">
    <property type="protein sequence ID" value="KAK7200497.1"/>
    <property type="molecule type" value="Genomic_DNA"/>
</dbReference>
<feature type="region of interest" description="Disordered" evidence="1">
    <location>
        <begin position="17"/>
        <end position="42"/>
    </location>
</feature>
<sequence>MRRTLVAWTATPEKFSILGTTHPKPKRNGLGRDNKMRSKPSDNVAWYDKGPVEWLPRPVRLNYDQLDKLRDWMMRETIAGRTEEFNNIRHLHREWSQHPLMPMLGDVEPKFPLNLYKQNHRAKRRFLVRWHKANSPTYWMWMPRGPAIATPLHRSSPSQFPEQWRELARNAASAGNSGSGSGSGSSSTQ</sequence>
<name>A0AAW0F3X0_9TRYP</name>
<keyword evidence="3" id="KW-1185">Reference proteome</keyword>
<dbReference type="AlphaFoldDB" id="A0AAW0F3X0"/>
<accession>A0AAW0F3X0</accession>
<dbReference type="Proteomes" id="UP001430356">
    <property type="component" value="Unassembled WGS sequence"/>
</dbReference>
<gene>
    <name evidence="2" type="ORF">NESM_000104800</name>
</gene>
<feature type="compositionally biased region" description="Basic and acidic residues" evidence="1">
    <location>
        <begin position="30"/>
        <end position="40"/>
    </location>
</feature>
<comment type="caution">
    <text evidence="2">The sequence shown here is derived from an EMBL/GenBank/DDBJ whole genome shotgun (WGS) entry which is preliminary data.</text>
</comment>
<organism evidence="2 3">
    <name type="scientific">Novymonas esmeraldas</name>
    <dbReference type="NCBI Taxonomy" id="1808958"/>
    <lineage>
        <taxon>Eukaryota</taxon>
        <taxon>Discoba</taxon>
        <taxon>Euglenozoa</taxon>
        <taxon>Kinetoplastea</taxon>
        <taxon>Metakinetoplastina</taxon>
        <taxon>Trypanosomatida</taxon>
        <taxon>Trypanosomatidae</taxon>
        <taxon>Novymonas</taxon>
    </lineage>
</organism>
<evidence type="ECO:0000313" key="2">
    <source>
        <dbReference type="EMBL" id="KAK7200497.1"/>
    </source>
</evidence>
<feature type="region of interest" description="Disordered" evidence="1">
    <location>
        <begin position="168"/>
        <end position="189"/>
    </location>
</feature>
<evidence type="ECO:0000256" key="1">
    <source>
        <dbReference type="SAM" id="MobiDB-lite"/>
    </source>
</evidence>